<dbReference type="Proteomes" id="UP000311919">
    <property type="component" value="Unassembled WGS sequence"/>
</dbReference>
<dbReference type="AlphaFoldDB" id="A0A4Z2DQ48"/>
<reference evidence="2 3" key="1">
    <citation type="submission" date="2019-03" db="EMBL/GenBank/DDBJ databases">
        <title>An improved genome assembly of the fluke Schistosoma japonicum.</title>
        <authorList>
            <person name="Hu W."/>
            <person name="Luo F."/>
            <person name="Yin M."/>
            <person name="Mo X."/>
            <person name="Sun C."/>
            <person name="Wu Q."/>
            <person name="Zhu B."/>
            <person name="Xiang M."/>
            <person name="Wang J."/>
            <person name="Wang Y."/>
            <person name="Zhang T."/>
            <person name="Xu B."/>
            <person name="Zheng H."/>
            <person name="Feng Z."/>
        </authorList>
    </citation>
    <scope>NUCLEOTIDE SEQUENCE [LARGE SCALE GENOMIC DNA]</scope>
    <source>
        <strain evidence="2">HuSjv2</strain>
        <tissue evidence="2">Worms</tissue>
    </source>
</reference>
<protein>
    <submittedName>
        <fullName evidence="2">RIIa domain-containing protein</fullName>
    </submittedName>
</protein>
<accession>A0A4Z2DQ48</accession>
<comment type="caution">
    <text evidence="2">The sequence shown here is derived from an EMBL/GenBank/DDBJ whole genome shotgun (WGS) entry which is preliminary data.</text>
</comment>
<proteinExistence type="predicted"/>
<dbReference type="EMBL" id="SKCS01000070">
    <property type="protein sequence ID" value="TNN18569.1"/>
    <property type="molecule type" value="Genomic_DNA"/>
</dbReference>
<name>A0A4Z2DQ48_SCHJA</name>
<dbReference type="EMBL" id="SKCS01000070">
    <property type="protein sequence ID" value="TNN18568.1"/>
    <property type="molecule type" value="Genomic_DNA"/>
</dbReference>
<sequence>MFDPGSAPPKHDPPAGMEPYDLARDGDLGALSNAQQAATNKLKTQTRINNEQYLRRHPEVKYMITAFLRDILMKQPENAREHFVDFFTSPNILSNIEAFKDEYMKQYHDDQVMRSLAKEEPHPFNYKI</sequence>
<evidence type="ECO:0000313" key="2">
    <source>
        <dbReference type="EMBL" id="TNN18569.1"/>
    </source>
</evidence>
<feature type="region of interest" description="Disordered" evidence="1">
    <location>
        <begin position="1"/>
        <end position="25"/>
    </location>
</feature>
<dbReference type="EMBL" id="SKCS01000070">
    <property type="protein sequence ID" value="TNN18567.1"/>
    <property type="molecule type" value="Genomic_DNA"/>
</dbReference>
<organism evidence="2 3">
    <name type="scientific">Schistosoma japonicum</name>
    <name type="common">Blood fluke</name>
    <dbReference type="NCBI Taxonomy" id="6182"/>
    <lineage>
        <taxon>Eukaryota</taxon>
        <taxon>Metazoa</taxon>
        <taxon>Spiralia</taxon>
        <taxon>Lophotrochozoa</taxon>
        <taxon>Platyhelminthes</taxon>
        <taxon>Trematoda</taxon>
        <taxon>Digenea</taxon>
        <taxon>Strigeidida</taxon>
        <taxon>Schistosomatoidea</taxon>
        <taxon>Schistosomatidae</taxon>
        <taxon>Schistosoma</taxon>
    </lineage>
</organism>
<dbReference type="CDD" id="cd22971">
    <property type="entry name" value="DD_RIIAD1"/>
    <property type="match status" value="1"/>
</dbReference>
<gene>
    <name evidence="2" type="ORF">EWB00_010058</name>
</gene>
<dbReference type="PANTHER" id="PTHR15505">
    <property type="entry name" value="RIIA DOMAIN-CONTAINING PROTEIN 1"/>
    <property type="match status" value="1"/>
</dbReference>
<evidence type="ECO:0000256" key="1">
    <source>
        <dbReference type="SAM" id="MobiDB-lite"/>
    </source>
</evidence>
<keyword evidence="3" id="KW-1185">Reference proteome</keyword>
<dbReference type="PANTHER" id="PTHR15505:SF4">
    <property type="entry name" value="RIIA DOMAIN-CONTAINING PROTEIN 1"/>
    <property type="match status" value="1"/>
</dbReference>
<dbReference type="OrthoDB" id="10249338at2759"/>
<evidence type="ECO:0000313" key="3">
    <source>
        <dbReference type="Proteomes" id="UP000311919"/>
    </source>
</evidence>
<dbReference type="InterPro" id="IPR059162">
    <property type="entry name" value="RIIAD1"/>
</dbReference>